<dbReference type="RefSeq" id="WP_275248195.1">
    <property type="nucleotide sequence ID" value="NZ_BAABDX010000001.1"/>
</dbReference>
<reference evidence="3 4" key="1">
    <citation type="submission" date="2022-11" db="EMBL/GenBank/DDBJ databases">
        <authorList>
            <person name="Siebert D."/>
            <person name="Busche T."/>
            <person name="Saydam E."/>
            <person name="Kalinowski J."/>
            <person name="Ruckert C."/>
            <person name="Blombach B."/>
        </authorList>
    </citation>
    <scope>NUCLEOTIDE SEQUENCE [LARGE SCALE GENOMIC DNA]</scope>
    <source>
        <strain evidence="3 4">DSM 1083</strain>
    </source>
</reference>
<proteinExistence type="inferred from homology"/>
<feature type="domain" description="Activator of Hsp90 ATPase homologue 1/2-like C-terminal" evidence="2">
    <location>
        <begin position="19"/>
        <end position="166"/>
    </location>
</feature>
<comment type="similarity">
    <text evidence="1">Belongs to the AHA1 family.</text>
</comment>
<evidence type="ECO:0000313" key="4">
    <source>
        <dbReference type="Proteomes" id="UP001213907"/>
    </source>
</evidence>
<sequence length="170" mass="19361">MAASDSATAQEFTVTRTFNAPRDAVWKAWTEREALEEWWGPKGCVIEVEALDASPGGTFHYSMEMQEGCKWWGIFHYEEVVKPERIVFVNSFSNESGEITRAPFSDNWPKQIRNVVTFHDEGGKTRIELRGRPVNVSAEEQAMFESMFGSMQQGFGGTFDQLDEYLATQK</sequence>
<name>A0ABY8BRN7_AFICR</name>
<evidence type="ECO:0000259" key="2">
    <source>
        <dbReference type="Pfam" id="PF08327"/>
    </source>
</evidence>
<dbReference type="InterPro" id="IPR013538">
    <property type="entry name" value="ASHA1/2-like_C"/>
</dbReference>
<accession>A0ABY8BRN7</accession>
<dbReference type="InterPro" id="IPR023393">
    <property type="entry name" value="START-like_dom_sf"/>
</dbReference>
<dbReference type="Pfam" id="PF08327">
    <property type="entry name" value="AHSA1"/>
    <property type="match status" value="1"/>
</dbReference>
<evidence type="ECO:0000256" key="1">
    <source>
        <dbReference type="ARBA" id="ARBA00006817"/>
    </source>
</evidence>
<protein>
    <submittedName>
        <fullName evidence="3">SRPBCC domain-containing protein</fullName>
    </submittedName>
</protein>
<dbReference type="EMBL" id="CP113162">
    <property type="protein sequence ID" value="WEF52658.1"/>
    <property type="molecule type" value="Genomic_DNA"/>
</dbReference>
<dbReference type="CDD" id="cd07814">
    <property type="entry name" value="SRPBCC_CalC_Aha1-like"/>
    <property type="match status" value="1"/>
</dbReference>
<dbReference type="Gene3D" id="3.30.530.20">
    <property type="match status" value="1"/>
</dbReference>
<gene>
    <name evidence="3" type="ORF">AFIC_001153</name>
</gene>
<evidence type="ECO:0000313" key="3">
    <source>
        <dbReference type="EMBL" id="WEF52658.1"/>
    </source>
</evidence>
<dbReference type="Proteomes" id="UP001213907">
    <property type="component" value="Chromosome"/>
</dbReference>
<organism evidence="3 4">
    <name type="scientific">Afipia carboxydohydrogena</name>
    <name type="common">Pseudomonas carboxydohydrogena</name>
    <dbReference type="NCBI Taxonomy" id="290"/>
    <lineage>
        <taxon>Bacteria</taxon>
        <taxon>Pseudomonadati</taxon>
        <taxon>Pseudomonadota</taxon>
        <taxon>Alphaproteobacteria</taxon>
        <taxon>Hyphomicrobiales</taxon>
        <taxon>Nitrobacteraceae</taxon>
        <taxon>Afipia</taxon>
    </lineage>
</organism>
<keyword evidence="4" id="KW-1185">Reference proteome</keyword>
<dbReference type="SUPFAM" id="SSF55961">
    <property type="entry name" value="Bet v1-like"/>
    <property type="match status" value="1"/>
</dbReference>